<feature type="compositionally biased region" description="Basic and acidic residues" evidence="1">
    <location>
        <begin position="113"/>
        <end position="132"/>
    </location>
</feature>
<reference evidence="3 4" key="1">
    <citation type="journal article" date="2023" name="Environ Microbiome">
        <title>A coral-associated actinobacterium mitigates coral bleaching under heat stress.</title>
        <authorList>
            <person name="Li J."/>
            <person name="Zou Y."/>
            <person name="Li Q."/>
            <person name="Zhang J."/>
            <person name="Bourne D.G."/>
            <person name="Lyu Y."/>
            <person name="Liu C."/>
            <person name="Zhang S."/>
        </authorList>
    </citation>
    <scope>NUCLEOTIDE SEQUENCE [LARGE SCALE GENOMIC DNA]</scope>
    <source>
        <strain evidence="3 4">SCSIO 13291</strain>
    </source>
</reference>
<dbReference type="Proteomes" id="UP001434337">
    <property type="component" value="Chromosome"/>
</dbReference>
<dbReference type="EMBL" id="CP115965">
    <property type="protein sequence ID" value="WZW99707.1"/>
    <property type="molecule type" value="Genomic_DNA"/>
</dbReference>
<protein>
    <submittedName>
        <fullName evidence="3">Helix-turn-helix transcriptional regulator</fullName>
    </submittedName>
</protein>
<feature type="domain" description="HTH cro/C1-type" evidence="2">
    <location>
        <begin position="10"/>
        <end position="48"/>
    </location>
</feature>
<dbReference type="SUPFAM" id="SSF47413">
    <property type="entry name" value="lambda repressor-like DNA-binding domains"/>
    <property type="match status" value="1"/>
</dbReference>
<gene>
    <name evidence="3" type="ORF">PCC79_05795</name>
</gene>
<proteinExistence type="predicted"/>
<dbReference type="Gene3D" id="1.10.260.40">
    <property type="entry name" value="lambda repressor-like DNA-binding domains"/>
    <property type="match status" value="1"/>
</dbReference>
<dbReference type="CDD" id="cd00093">
    <property type="entry name" value="HTH_XRE"/>
    <property type="match status" value="1"/>
</dbReference>
<evidence type="ECO:0000259" key="2">
    <source>
        <dbReference type="PROSITE" id="PS50943"/>
    </source>
</evidence>
<evidence type="ECO:0000313" key="3">
    <source>
        <dbReference type="EMBL" id="WZW99707.1"/>
    </source>
</evidence>
<dbReference type="RefSeq" id="WP_342373268.1">
    <property type="nucleotide sequence ID" value="NZ_CP115965.1"/>
</dbReference>
<accession>A0ABZ3CDJ0</accession>
<dbReference type="Pfam" id="PF01381">
    <property type="entry name" value="HTH_3"/>
    <property type="match status" value="1"/>
</dbReference>
<sequence length="177" mass="19940">MDTDDVPATIRRVRREADLSQRGLAQALGVGQATIARWETGQTEPTISQYRRLLALADITVTLTAPVERATRPLTWEAPRDRAGRLRPAHLDLIDDRDAFSGEPWIRAPHRRGRDERRRRTGIRPDDHPALTDLVEQRAARAAANRARLREFMAASPGATAPRTSWVIPHTQPPPWT</sequence>
<evidence type="ECO:0000256" key="1">
    <source>
        <dbReference type="SAM" id="MobiDB-lite"/>
    </source>
</evidence>
<dbReference type="PROSITE" id="PS50943">
    <property type="entry name" value="HTH_CROC1"/>
    <property type="match status" value="1"/>
</dbReference>
<name>A0ABZ3CDJ0_9ACTN</name>
<dbReference type="InterPro" id="IPR001387">
    <property type="entry name" value="Cro/C1-type_HTH"/>
</dbReference>
<organism evidence="3 4">
    <name type="scientific">Propioniciclava soli</name>
    <dbReference type="NCBI Taxonomy" id="2775081"/>
    <lineage>
        <taxon>Bacteria</taxon>
        <taxon>Bacillati</taxon>
        <taxon>Actinomycetota</taxon>
        <taxon>Actinomycetes</taxon>
        <taxon>Propionibacteriales</taxon>
        <taxon>Propionibacteriaceae</taxon>
        <taxon>Propioniciclava</taxon>
    </lineage>
</organism>
<keyword evidence="4" id="KW-1185">Reference proteome</keyword>
<dbReference type="InterPro" id="IPR010982">
    <property type="entry name" value="Lambda_DNA-bd_dom_sf"/>
</dbReference>
<dbReference type="SMART" id="SM00530">
    <property type="entry name" value="HTH_XRE"/>
    <property type="match status" value="1"/>
</dbReference>
<evidence type="ECO:0000313" key="4">
    <source>
        <dbReference type="Proteomes" id="UP001434337"/>
    </source>
</evidence>
<feature type="region of interest" description="Disordered" evidence="1">
    <location>
        <begin position="154"/>
        <end position="177"/>
    </location>
</feature>
<feature type="region of interest" description="Disordered" evidence="1">
    <location>
        <begin position="111"/>
        <end position="132"/>
    </location>
</feature>